<dbReference type="STRING" id="1561003.Ark11_0984"/>
<protein>
    <submittedName>
        <fullName evidence="11">DEAD-box ATP-dependent RNA helicase</fullName>
    </submittedName>
</protein>
<keyword evidence="12" id="KW-1185">Reference proteome</keyword>
<dbReference type="Pfam" id="PF00271">
    <property type="entry name" value="Helicase_C"/>
    <property type="match status" value="1"/>
</dbReference>
<dbReference type="SMART" id="SM00490">
    <property type="entry name" value="HELICc"/>
    <property type="match status" value="1"/>
</dbReference>
<dbReference type="InterPro" id="IPR044742">
    <property type="entry name" value="DEAD/DEAH_RhlB"/>
</dbReference>
<comment type="similarity">
    <text evidence="5">Belongs to the DEAD box helicase family.</text>
</comment>
<dbReference type="InterPro" id="IPR014001">
    <property type="entry name" value="Helicase_ATP-bd"/>
</dbReference>
<dbReference type="PATRIC" id="fig|1561003.3.peg.1006"/>
<dbReference type="RefSeq" id="WP_092343087.1">
    <property type="nucleotide sequence ID" value="NZ_FLSL01000088.1"/>
</dbReference>
<evidence type="ECO:0000256" key="1">
    <source>
        <dbReference type="ARBA" id="ARBA00022741"/>
    </source>
</evidence>
<proteinExistence type="inferred from homology"/>
<evidence type="ECO:0000256" key="5">
    <source>
        <dbReference type="ARBA" id="ARBA00038437"/>
    </source>
</evidence>
<dbReference type="PANTHER" id="PTHR47959:SF1">
    <property type="entry name" value="ATP-DEPENDENT RNA HELICASE DBPA"/>
    <property type="match status" value="1"/>
</dbReference>
<evidence type="ECO:0000259" key="10">
    <source>
        <dbReference type="PROSITE" id="PS51195"/>
    </source>
</evidence>
<feature type="region of interest" description="Disordered" evidence="7">
    <location>
        <begin position="376"/>
        <end position="408"/>
    </location>
</feature>
<dbReference type="OrthoDB" id="9805696at2"/>
<dbReference type="CDD" id="cd00268">
    <property type="entry name" value="DEADc"/>
    <property type="match status" value="1"/>
</dbReference>
<evidence type="ECO:0000256" key="7">
    <source>
        <dbReference type="SAM" id="MobiDB-lite"/>
    </source>
</evidence>
<dbReference type="GO" id="GO:0005829">
    <property type="term" value="C:cytosol"/>
    <property type="evidence" value="ECO:0007669"/>
    <property type="project" value="TreeGrafter"/>
</dbReference>
<dbReference type="InterPro" id="IPR050079">
    <property type="entry name" value="DEAD_box_RNA_helicase"/>
</dbReference>
<dbReference type="Pfam" id="PF00270">
    <property type="entry name" value="DEAD"/>
    <property type="match status" value="1"/>
</dbReference>
<keyword evidence="2" id="KW-0378">Hydrolase</keyword>
<evidence type="ECO:0000313" key="11">
    <source>
        <dbReference type="EMBL" id="CUT17803.1"/>
    </source>
</evidence>
<keyword evidence="3 11" id="KW-0347">Helicase</keyword>
<dbReference type="PANTHER" id="PTHR47959">
    <property type="entry name" value="ATP-DEPENDENT RNA HELICASE RHLE-RELATED"/>
    <property type="match status" value="1"/>
</dbReference>
<dbReference type="GO" id="GO:0003724">
    <property type="term" value="F:RNA helicase activity"/>
    <property type="evidence" value="ECO:0007669"/>
    <property type="project" value="InterPro"/>
</dbReference>
<accession>A0A0S4M3E1</accession>
<feature type="short sequence motif" description="Q motif" evidence="6">
    <location>
        <begin position="2"/>
        <end position="30"/>
    </location>
</feature>
<evidence type="ECO:0000256" key="4">
    <source>
        <dbReference type="ARBA" id="ARBA00022840"/>
    </source>
</evidence>
<dbReference type="PROSITE" id="PS51192">
    <property type="entry name" value="HELICASE_ATP_BIND_1"/>
    <property type="match status" value="1"/>
</dbReference>
<dbReference type="InterPro" id="IPR011545">
    <property type="entry name" value="DEAD/DEAH_box_helicase_dom"/>
</dbReference>
<dbReference type="AlphaFoldDB" id="A0A0S4M3E1"/>
<evidence type="ECO:0000256" key="6">
    <source>
        <dbReference type="PROSITE-ProRule" id="PRU00552"/>
    </source>
</evidence>
<dbReference type="PROSITE" id="PS51195">
    <property type="entry name" value="Q_MOTIF"/>
    <property type="match status" value="1"/>
</dbReference>
<dbReference type="InterPro" id="IPR027417">
    <property type="entry name" value="P-loop_NTPase"/>
</dbReference>
<organism evidence="11 12">
    <name type="scientific">Candidatus Ichthyocystis hellenicum</name>
    <dbReference type="NCBI Taxonomy" id="1561003"/>
    <lineage>
        <taxon>Bacteria</taxon>
        <taxon>Pseudomonadati</taxon>
        <taxon>Pseudomonadota</taxon>
        <taxon>Betaproteobacteria</taxon>
        <taxon>Burkholderiales</taxon>
        <taxon>Candidatus Ichthyocystis</taxon>
    </lineage>
</organism>
<dbReference type="GO" id="GO:0016787">
    <property type="term" value="F:hydrolase activity"/>
    <property type="evidence" value="ECO:0007669"/>
    <property type="project" value="UniProtKB-KW"/>
</dbReference>
<evidence type="ECO:0000256" key="2">
    <source>
        <dbReference type="ARBA" id="ARBA00022801"/>
    </source>
</evidence>
<dbReference type="CDD" id="cd18787">
    <property type="entry name" value="SF2_C_DEAD"/>
    <property type="match status" value="1"/>
</dbReference>
<dbReference type="EMBL" id="LN906597">
    <property type="protein sequence ID" value="CUT17803.1"/>
    <property type="molecule type" value="Genomic_DNA"/>
</dbReference>
<evidence type="ECO:0000256" key="3">
    <source>
        <dbReference type="ARBA" id="ARBA00022806"/>
    </source>
</evidence>
<gene>
    <name evidence="11" type="ORF">Ark11_0984</name>
</gene>
<dbReference type="Gene3D" id="3.40.50.300">
    <property type="entry name" value="P-loop containing nucleotide triphosphate hydrolases"/>
    <property type="match status" value="2"/>
</dbReference>
<dbReference type="GO" id="GO:0005524">
    <property type="term" value="F:ATP binding"/>
    <property type="evidence" value="ECO:0007669"/>
    <property type="project" value="UniProtKB-KW"/>
</dbReference>
<keyword evidence="1" id="KW-0547">Nucleotide-binding</keyword>
<name>A0A0S4M3E1_9BURK</name>
<dbReference type="Proteomes" id="UP000198651">
    <property type="component" value="Chromosome I"/>
</dbReference>
<evidence type="ECO:0000313" key="12">
    <source>
        <dbReference type="Proteomes" id="UP000198651"/>
    </source>
</evidence>
<feature type="domain" description="DEAD-box RNA helicase Q" evidence="10">
    <location>
        <begin position="2"/>
        <end position="30"/>
    </location>
</feature>
<dbReference type="GO" id="GO:0003676">
    <property type="term" value="F:nucleic acid binding"/>
    <property type="evidence" value="ECO:0007669"/>
    <property type="project" value="InterPro"/>
</dbReference>
<dbReference type="SUPFAM" id="SSF52540">
    <property type="entry name" value="P-loop containing nucleoside triphosphate hydrolases"/>
    <property type="match status" value="1"/>
</dbReference>
<dbReference type="InterPro" id="IPR001650">
    <property type="entry name" value="Helicase_C-like"/>
</dbReference>
<feature type="domain" description="Helicase ATP-binding" evidence="8">
    <location>
        <begin position="33"/>
        <end position="211"/>
    </location>
</feature>
<feature type="domain" description="Helicase C-terminal" evidence="9">
    <location>
        <begin position="238"/>
        <end position="381"/>
    </location>
</feature>
<dbReference type="SMART" id="SM00487">
    <property type="entry name" value="DEXDc"/>
    <property type="match status" value="1"/>
</dbReference>
<dbReference type="PROSITE" id="PS51194">
    <property type="entry name" value="HELICASE_CTER"/>
    <property type="match status" value="1"/>
</dbReference>
<reference evidence="12" key="1">
    <citation type="submission" date="2015-11" db="EMBL/GenBank/DDBJ databases">
        <authorList>
            <person name="Seth-Smith H.M.B."/>
        </authorList>
    </citation>
    <scope>NUCLEOTIDE SEQUENCE [LARGE SCALE GENOMIC DNA]</scope>
    <source>
        <strain evidence="12">2013Ark11</strain>
    </source>
</reference>
<sequence length="458" mass="50931">MTSFEDLGLIPELLAILDQLGYKNPTPIQESAIPAVLSCRDVLGIAQTGTGKTASFSLPVIQRIAPWANNSFSPAKHPPRVLILEPTRELALQVCEAVNKFSPFIPLRSCAIFGGMHIDVQSQALREGREIIVATPGRLLDHLRLQNIRCQEIGILILDEVDCMLDMGFLPDITRIIGHLPVERQNLLFSATISPEIDVLAQKILRNPIRIQVSELNSVADTIEHVIHVVSDKNRQAVLLQLLRQTNQKTLIFVETKEVCTRLSQWLSDKGLLAAAIHGDRSQKERVETLEAFKTQNVDILIATDIAARGLDISDLPEVINFSLPQSSESYVHRIGRTGRRGQKGIARSLITPQDEKRLKEIENLIGKKIRRISLEDSGSTSNSNTNRRHHINNTNKPSGNAASDCDDSDFVDRPYMAEVEREKNCTSVSHFSIKRSTTEKKKVAALFQPHVKPASAN</sequence>
<dbReference type="InterPro" id="IPR014014">
    <property type="entry name" value="RNA_helicase_DEAD_Q_motif"/>
</dbReference>
<keyword evidence="4" id="KW-0067">ATP-binding</keyword>
<evidence type="ECO:0000259" key="8">
    <source>
        <dbReference type="PROSITE" id="PS51192"/>
    </source>
</evidence>
<evidence type="ECO:0000259" key="9">
    <source>
        <dbReference type="PROSITE" id="PS51194"/>
    </source>
</evidence>